<comment type="caution">
    <text evidence="1">The sequence shown here is derived from an EMBL/GenBank/DDBJ whole genome shotgun (WGS) entry which is preliminary data.</text>
</comment>
<organism evidence="1 2">
    <name type="scientific">Phaseolus coccineus</name>
    <name type="common">Scarlet runner bean</name>
    <name type="synonym">Phaseolus multiflorus</name>
    <dbReference type="NCBI Taxonomy" id="3886"/>
    <lineage>
        <taxon>Eukaryota</taxon>
        <taxon>Viridiplantae</taxon>
        <taxon>Streptophyta</taxon>
        <taxon>Embryophyta</taxon>
        <taxon>Tracheophyta</taxon>
        <taxon>Spermatophyta</taxon>
        <taxon>Magnoliopsida</taxon>
        <taxon>eudicotyledons</taxon>
        <taxon>Gunneridae</taxon>
        <taxon>Pentapetalae</taxon>
        <taxon>rosids</taxon>
        <taxon>fabids</taxon>
        <taxon>Fabales</taxon>
        <taxon>Fabaceae</taxon>
        <taxon>Papilionoideae</taxon>
        <taxon>50 kb inversion clade</taxon>
        <taxon>NPAAA clade</taxon>
        <taxon>indigoferoid/millettioid clade</taxon>
        <taxon>Phaseoleae</taxon>
        <taxon>Phaseolus</taxon>
    </lineage>
</organism>
<proteinExistence type="predicted"/>
<dbReference type="Proteomes" id="UP001374584">
    <property type="component" value="Unassembled WGS sequence"/>
</dbReference>
<keyword evidence="2" id="KW-1185">Reference proteome</keyword>
<evidence type="ECO:0000313" key="1">
    <source>
        <dbReference type="EMBL" id="KAK7379291.1"/>
    </source>
</evidence>
<protein>
    <submittedName>
        <fullName evidence="1">Uncharacterized protein</fullName>
    </submittedName>
</protein>
<reference evidence="1 2" key="1">
    <citation type="submission" date="2024-01" db="EMBL/GenBank/DDBJ databases">
        <title>The genomes of 5 underutilized Papilionoideae crops provide insights into root nodulation and disease resistanc.</title>
        <authorList>
            <person name="Jiang F."/>
        </authorList>
    </citation>
    <scope>NUCLEOTIDE SEQUENCE [LARGE SCALE GENOMIC DNA]</scope>
    <source>
        <strain evidence="1">JINMINGXINNONG_FW02</strain>
        <tissue evidence="1">Leaves</tissue>
    </source>
</reference>
<evidence type="ECO:0000313" key="2">
    <source>
        <dbReference type="Proteomes" id="UP001374584"/>
    </source>
</evidence>
<accession>A0AAN9NU85</accession>
<sequence>MFLVDYRKTFPHYASSFEVNVFDTRNCHHLTSNGKDDSCMYFDVQVSILLWFRISKEVPINVVLLVRRTVSRGRRFGREDATVCMPKVKDQYLAQEKSKSKWRFCVKIYRKFRLTIPAAAPWVEREAIQYPAER</sequence>
<dbReference type="EMBL" id="JAYMYR010000002">
    <property type="protein sequence ID" value="KAK7379291.1"/>
    <property type="molecule type" value="Genomic_DNA"/>
</dbReference>
<dbReference type="AlphaFoldDB" id="A0AAN9NU85"/>
<name>A0AAN9NU85_PHACN</name>
<gene>
    <name evidence="1" type="ORF">VNO80_04748</name>
</gene>